<organism evidence="1 2">
    <name type="scientific">Mixta calida</name>
    <dbReference type="NCBI Taxonomy" id="665913"/>
    <lineage>
        <taxon>Bacteria</taxon>
        <taxon>Pseudomonadati</taxon>
        <taxon>Pseudomonadota</taxon>
        <taxon>Gammaproteobacteria</taxon>
        <taxon>Enterobacterales</taxon>
        <taxon>Erwiniaceae</taxon>
        <taxon>Mixta</taxon>
    </lineage>
</organism>
<dbReference type="RefSeq" id="WP_038626569.1">
    <property type="nucleotide sequence ID" value="NZ_CP026378.1"/>
</dbReference>
<sequence>MLRDHLEIDESDTLERVEEILLKNRGQEEITRWSIKGPDGHLKGRVTLFDKFCSRRSWPVNYRITQHDSNGKVVVDKLTDSL</sequence>
<evidence type="ECO:0000313" key="2">
    <source>
        <dbReference type="Proteomes" id="UP000237673"/>
    </source>
</evidence>
<reference evidence="1 2" key="1">
    <citation type="submission" date="2018-01" db="EMBL/GenBank/DDBJ databases">
        <title>Complete and assembled Genome of Pantoea calida DSM22759T.</title>
        <authorList>
            <person name="Stevens M.J.A."/>
            <person name="Zurfluh K."/>
            <person name="Stephan R."/>
        </authorList>
    </citation>
    <scope>NUCLEOTIDE SEQUENCE [LARGE SCALE GENOMIC DNA]</scope>
    <source>
        <strain evidence="1 2">DSM 22759</strain>
    </source>
</reference>
<keyword evidence="2" id="KW-1185">Reference proteome</keyword>
<name>A0ABN5HA57_9GAMM</name>
<protein>
    <submittedName>
        <fullName evidence="1">Uncharacterized protein</fullName>
    </submittedName>
</protein>
<evidence type="ECO:0000313" key="1">
    <source>
        <dbReference type="EMBL" id="AUY25036.1"/>
    </source>
</evidence>
<dbReference type="EMBL" id="CP026378">
    <property type="protein sequence ID" value="AUY25036.1"/>
    <property type="molecule type" value="Genomic_DNA"/>
</dbReference>
<proteinExistence type="predicted"/>
<dbReference type="GeneID" id="84633343"/>
<gene>
    <name evidence="1" type="ORF">C2E16_09035</name>
</gene>
<dbReference type="Proteomes" id="UP000237673">
    <property type="component" value="Chromosome"/>
</dbReference>
<accession>A0ABN5HA57</accession>